<evidence type="ECO:0000313" key="3">
    <source>
        <dbReference type="EMBL" id="BFP48231.1"/>
    </source>
</evidence>
<reference evidence="3" key="1">
    <citation type="submission" date="2024-07" db="EMBL/GenBank/DDBJ databases">
        <title>Complete genome sequences of cellulolytic bacteria, Kitasatospora sp. CMC57 and Streptomyces sp. CMC78, isolated from Japanese agricultural soil.</title>
        <authorList>
            <person name="Hashimoto T."/>
            <person name="Ito M."/>
            <person name="Iwamoto M."/>
            <person name="Fukahori D."/>
            <person name="Shoda T."/>
            <person name="Sakoda M."/>
            <person name="Morohoshi T."/>
            <person name="Mitsuboshi M."/>
            <person name="Nishizawa T."/>
        </authorList>
    </citation>
    <scope>NUCLEOTIDE SEQUENCE</scope>
    <source>
        <strain evidence="3">CMC57</strain>
    </source>
</reference>
<comment type="similarity">
    <text evidence="1">Belongs to the barstar family.</text>
</comment>
<dbReference type="AlphaFoldDB" id="A0AB33JYF7"/>
<accession>A0AB33JYF7</accession>
<dbReference type="SUPFAM" id="SSF52038">
    <property type="entry name" value="Barstar-related"/>
    <property type="match status" value="1"/>
</dbReference>
<dbReference type="InterPro" id="IPR000468">
    <property type="entry name" value="Barstar"/>
</dbReference>
<dbReference type="Pfam" id="PF01337">
    <property type="entry name" value="Barstar"/>
    <property type="match status" value="1"/>
</dbReference>
<gene>
    <name evidence="3" type="ORF">KCMC57_45990</name>
</gene>
<evidence type="ECO:0000256" key="1">
    <source>
        <dbReference type="ARBA" id="ARBA00006845"/>
    </source>
</evidence>
<name>A0AB33JYF7_9ACTN</name>
<evidence type="ECO:0000259" key="2">
    <source>
        <dbReference type="Pfam" id="PF01337"/>
    </source>
</evidence>
<sequence length="97" mass="10704">MPTTYHLRGAEITDEPSFYAALADALDAPDGYYGRNLDALTDCLRGGFGPEAPFTLVWHDAERARTALTRRLPGSEQRYFDAVLEVLRSGGVTVTLR</sequence>
<dbReference type="InterPro" id="IPR035905">
    <property type="entry name" value="Barstar-like_sf"/>
</dbReference>
<feature type="domain" description="Barstar (barnase inhibitor)" evidence="2">
    <location>
        <begin position="4"/>
        <end position="69"/>
    </location>
</feature>
<dbReference type="EMBL" id="AP035881">
    <property type="protein sequence ID" value="BFP48231.1"/>
    <property type="molecule type" value="Genomic_DNA"/>
</dbReference>
<protein>
    <recommendedName>
        <fullName evidence="2">Barstar (barnase inhibitor) domain-containing protein</fullName>
    </recommendedName>
</protein>
<organism evidence="3">
    <name type="scientific">Kitasatospora sp. CMC57</name>
    <dbReference type="NCBI Taxonomy" id="3231513"/>
    <lineage>
        <taxon>Bacteria</taxon>
        <taxon>Bacillati</taxon>
        <taxon>Actinomycetota</taxon>
        <taxon>Actinomycetes</taxon>
        <taxon>Kitasatosporales</taxon>
        <taxon>Streptomycetaceae</taxon>
        <taxon>Kitasatospora</taxon>
    </lineage>
</organism>
<dbReference type="RefSeq" id="WP_407990479.1">
    <property type="nucleotide sequence ID" value="NZ_AP035881.2"/>
</dbReference>
<proteinExistence type="inferred from homology"/>
<dbReference type="Gene3D" id="3.30.370.10">
    <property type="entry name" value="Barstar-like"/>
    <property type="match status" value="1"/>
</dbReference>